<reference evidence="3 4" key="1">
    <citation type="submission" date="2016-11" db="EMBL/GenBank/DDBJ databases">
        <authorList>
            <person name="Jaros S."/>
            <person name="Januszkiewicz K."/>
            <person name="Wedrychowicz H."/>
        </authorList>
    </citation>
    <scope>NUCLEOTIDE SEQUENCE [LARGE SCALE GENOMIC DNA]</scope>
    <source>
        <strain evidence="3 4">DSM 17918</strain>
    </source>
</reference>
<sequence>MKFGVCTSNFDKADLLKDLGYDYLEFGLAGIMELSSDQFDDLLRRSERSPLKVEAFNSFIRTLKVVGDEVNFAALEEYVRESMRRASALGGKIVVFGSAGARNIPEDYSREKAWSQIVDFLKMAGDYAARYDICIAIENLNKNESNILNTVEEGLKMVGDVSHDSVKVLADYYHMAVENEDFDVLLKAGNNLVHTHIASRIREYPKATDKDRYDLFFGALKEINYQGRMSVEARLNDESDYAQAIEILRRYAGCTSQC</sequence>
<dbReference type="STRING" id="1121256.SAMN02746089_02355"/>
<organism evidence="3 4">
    <name type="scientific">Caldanaerobius fijiensis DSM 17918</name>
    <dbReference type="NCBI Taxonomy" id="1121256"/>
    <lineage>
        <taxon>Bacteria</taxon>
        <taxon>Bacillati</taxon>
        <taxon>Bacillota</taxon>
        <taxon>Clostridia</taxon>
        <taxon>Thermoanaerobacterales</taxon>
        <taxon>Thermoanaerobacteraceae</taxon>
        <taxon>Caldanaerobius</taxon>
    </lineage>
</organism>
<evidence type="ECO:0000256" key="1">
    <source>
        <dbReference type="ARBA" id="ARBA00023235"/>
    </source>
</evidence>
<evidence type="ECO:0000313" key="4">
    <source>
        <dbReference type="Proteomes" id="UP000184088"/>
    </source>
</evidence>
<keyword evidence="1 3" id="KW-0413">Isomerase</keyword>
<name>A0A1M5DJ54_9THEO</name>
<evidence type="ECO:0000259" key="2">
    <source>
        <dbReference type="Pfam" id="PF01261"/>
    </source>
</evidence>
<dbReference type="Proteomes" id="UP000184088">
    <property type="component" value="Unassembled WGS sequence"/>
</dbReference>
<dbReference type="Pfam" id="PF01261">
    <property type="entry name" value="AP_endonuc_2"/>
    <property type="match status" value="1"/>
</dbReference>
<dbReference type="Gene3D" id="3.20.20.150">
    <property type="entry name" value="Divalent-metal-dependent TIM barrel enzymes"/>
    <property type="match status" value="1"/>
</dbReference>
<gene>
    <name evidence="3" type="ORF">SAMN02746089_02355</name>
</gene>
<evidence type="ECO:0000313" key="3">
    <source>
        <dbReference type="EMBL" id="SHF67013.1"/>
    </source>
</evidence>
<dbReference type="OrthoDB" id="9814946at2"/>
<dbReference type="InterPro" id="IPR013022">
    <property type="entry name" value="Xyl_isomerase-like_TIM-brl"/>
</dbReference>
<accession>A0A1M5DJ54</accession>
<dbReference type="PANTHER" id="PTHR43489:SF7">
    <property type="entry name" value="3-DEHYDRO-D-GULOSIDE 4-EPIMERASE-RELATED"/>
    <property type="match status" value="1"/>
</dbReference>
<proteinExistence type="predicted"/>
<dbReference type="SUPFAM" id="SSF51658">
    <property type="entry name" value="Xylose isomerase-like"/>
    <property type="match status" value="1"/>
</dbReference>
<dbReference type="InterPro" id="IPR036237">
    <property type="entry name" value="Xyl_isomerase-like_sf"/>
</dbReference>
<dbReference type="AlphaFoldDB" id="A0A1M5DJ54"/>
<keyword evidence="4" id="KW-1185">Reference proteome</keyword>
<dbReference type="EMBL" id="FQVH01000036">
    <property type="protein sequence ID" value="SHF67013.1"/>
    <property type="molecule type" value="Genomic_DNA"/>
</dbReference>
<dbReference type="GO" id="GO:0016853">
    <property type="term" value="F:isomerase activity"/>
    <property type="evidence" value="ECO:0007669"/>
    <property type="project" value="UniProtKB-KW"/>
</dbReference>
<dbReference type="InterPro" id="IPR050417">
    <property type="entry name" value="Sugar_Epim/Isomerase"/>
</dbReference>
<dbReference type="RefSeq" id="WP_073345640.1">
    <property type="nucleotide sequence ID" value="NZ_FQVH01000036.1"/>
</dbReference>
<feature type="domain" description="Xylose isomerase-like TIM barrel" evidence="2">
    <location>
        <begin position="14"/>
        <end position="250"/>
    </location>
</feature>
<protein>
    <submittedName>
        <fullName evidence="3">Sugar phosphate isomerase/epimerase</fullName>
    </submittedName>
</protein>
<dbReference type="PANTHER" id="PTHR43489">
    <property type="entry name" value="ISOMERASE"/>
    <property type="match status" value="1"/>
</dbReference>